<name>A0ABU5C5D3_9BACI</name>
<keyword evidence="1" id="KW-0812">Transmembrane</keyword>
<keyword evidence="1" id="KW-0472">Membrane</keyword>
<reference evidence="2 3" key="1">
    <citation type="submission" date="2023-10" db="EMBL/GenBank/DDBJ databases">
        <title>Virgibacillus halophilus 5B73C genome.</title>
        <authorList>
            <person name="Miliotis G."/>
            <person name="Sengupta P."/>
            <person name="Hameed A."/>
            <person name="Chuvochina M."/>
            <person name="Mcdonagh F."/>
            <person name="Simpson A.C."/>
            <person name="Singh N.K."/>
            <person name="Rekha P.D."/>
            <person name="Raman K."/>
            <person name="Hugenholtz P."/>
            <person name="Venkateswaran K."/>
        </authorList>
    </citation>
    <scope>NUCLEOTIDE SEQUENCE [LARGE SCALE GENOMIC DNA]</scope>
    <source>
        <strain evidence="2 3">5B73C</strain>
    </source>
</reference>
<feature type="transmembrane region" description="Helical" evidence="1">
    <location>
        <begin position="15"/>
        <end position="33"/>
    </location>
</feature>
<keyword evidence="1" id="KW-1133">Transmembrane helix</keyword>
<comment type="caution">
    <text evidence="2">The sequence shown here is derived from an EMBL/GenBank/DDBJ whole genome shotgun (WGS) entry which is preliminary data.</text>
</comment>
<evidence type="ECO:0000313" key="2">
    <source>
        <dbReference type="EMBL" id="MDY0394285.1"/>
    </source>
</evidence>
<proteinExistence type="predicted"/>
<accession>A0ABU5C5D3</accession>
<organism evidence="2 3">
    <name type="scientific">Tigheibacillus halophilus</name>
    <dbReference type="NCBI Taxonomy" id="361280"/>
    <lineage>
        <taxon>Bacteria</taxon>
        <taxon>Bacillati</taxon>
        <taxon>Bacillota</taxon>
        <taxon>Bacilli</taxon>
        <taxon>Bacillales</taxon>
        <taxon>Bacillaceae</taxon>
        <taxon>Tigheibacillus</taxon>
    </lineage>
</organism>
<dbReference type="Proteomes" id="UP001281447">
    <property type="component" value="Unassembled WGS sequence"/>
</dbReference>
<gene>
    <name evidence="2" type="ORF">RWE15_07070</name>
</gene>
<keyword evidence="3" id="KW-1185">Reference proteome</keyword>
<sequence length="68" mass="8558">MPSKLSYSLLYRGTIIVWMVVKFMIQIYGFYFTHRFWDEQIQKKWEYLLARQAREYRKKGDQAWRRSD</sequence>
<evidence type="ECO:0000313" key="3">
    <source>
        <dbReference type="Proteomes" id="UP001281447"/>
    </source>
</evidence>
<dbReference type="EMBL" id="JAWDIP010000003">
    <property type="protein sequence ID" value="MDY0394285.1"/>
    <property type="molecule type" value="Genomic_DNA"/>
</dbReference>
<protein>
    <submittedName>
        <fullName evidence="2">Uncharacterized protein</fullName>
    </submittedName>
</protein>
<evidence type="ECO:0000256" key="1">
    <source>
        <dbReference type="SAM" id="Phobius"/>
    </source>
</evidence>